<protein>
    <submittedName>
        <fullName evidence="2">Uncharacterized protein</fullName>
    </submittedName>
</protein>
<keyword evidence="1" id="KW-0472">Membrane</keyword>
<evidence type="ECO:0000256" key="1">
    <source>
        <dbReference type="SAM" id="Phobius"/>
    </source>
</evidence>
<keyword evidence="1" id="KW-1133">Transmembrane helix</keyword>
<evidence type="ECO:0000313" key="2">
    <source>
        <dbReference type="EMBL" id="CAA9526246.1"/>
    </source>
</evidence>
<reference evidence="2" key="1">
    <citation type="submission" date="2020-02" db="EMBL/GenBank/DDBJ databases">
        <authorList>
            <person name="Meier V. D."/>
        </authorList>
    </citation>
    <scope>NUCLEOTIDE SEQUENCE</scope>
    <source>
        <strain evidence="2">AVDCRST_MAG96</strain>
    </source>
</reference>
<feature type="transmembrane region" description="Helical" evidence="1">
    <location>
        <begin position="31"/>
        <end position="50"/>
    </location>
</feature>
<proteinExistence type="predicted"/>
<sequence length="51" mass="5863">MEPNLSSYASVCHQSLKIEGGQLNNEPTKRTHVKCVQFLFLFFLVLFSFVN</sequence>
<feature type="non-terminal residue" evidence="2">
    <location>
        <position position="51"/>
    </location>
</feature>
<accession>A0A6J4TL12</accession>
<gene>
    <name evidence="2" type="ORF">AVDCRST_MAG96-3233</name>
</gene>
<dbReference type="AlphaFoldDB" id="A0A6J4TL12"/>
<name>A0A6J4TL12_9BACT</name>
<organism evidence="2">
    <name type="scientific">uncultured Segetibacter sp</name>
    <dbReference type="NCBI Taxonomy" id="481133"/>
    <lineage>
        <taxon>Bacteria</taxon>
        <taxon>Pseudomonadati</taxon>
        <taxon>Bacteroidota</taxon>
        <taxon>Chitinophagia</taxon>
        <taxon>Chitinophagales</taxon>
        <taxon>Chitinophagaceae</taxon>
        <taxon>Segetibacter</taxon>
        <taxon>environmental samples</taxon>
    </lineage>
</organism>
<dbReference type="EMBL" id="CADCVN010001267">
    <property type="protein sequence ID" value="CAA9526246.1"/>
    <property type="molecule type" value="Genomic_DNA"/>
</dbReference>
<keyword evidence="1" id="KW-0812">Transmembrane</keyword>